<protein>
    <submittedName>
        <fullName evidence="2">DUF1361 domain-containing protein</fullName>
    </submittedName>
</protein>
<dbReference type="AlphaFoldDB" id="A0A7M2WR29"/>
<keyword evidence="3" id="KW-1185">Reference proteome</keyword>
<dbReference type="KEGG" id="hbs:IPV69_17155"/>
<keyword evidence="1" id="KW-1133">Transmembrane helix</keyword>
<dbReference type="PROSITE" id="PS51257">
    <property type="entry name" value="PROKAR_LIPOPROTEIN"/>
    <property type="match status" value="1"/>
</dbReference>
<keyword evidence="1" id="KW-0812">Transmembrane</keyword>
<feature type="transmembrane region" description="Helical" evidence="1">
    <location>
        <begin position="86"/>
        <end position="105"/>
    </location>
</feature>
<reference evidence="2 3" key="1">
    <citation type="submission" date="2020-10" db="EMBL/GenBank/DDBJ databases">
        <title>Wide distribution of Phycisphaera-like planctomycetes from WD2101 soil group in peatlands and genome analysis of the first cultivated representative.</title>
        <authorList>
            <person name="Dedysh S.N."/>
            <person name="Beletsky A.V."/>
            <person name="Ivanova A."/>
            <person name="Kulichevskaya I.S."/>
            <person name="Suzina N.E."/>
            <person name="Philippov D.A."/>
            <person name="Rakitin A.L."/>
            <person name="Mardanov A.V."/>
            <person name="Ravin N.V."/>
        </authorList>
    </citation>
    <scope>NUCLEOTIDE SEQUENCE [LARGE SCALE GENOMIC DNA]</scope>
    <source>
        <strain evidence="2 3">M1803</strain>
    </source>
</reference>
<feature type="transmembrane region" description="Helical" evidence="1">
    <location>
        <begin position="55"/>
        <end position="74"/>
    </location>
</feature>
<dbReference type="Proteomes" id="UP000593765">
    <property type="component" value="Chromosome"/>
</dbReference>
<name>A0A7M2WR29_9BACT</name>
<evidence type="ECO:0000313" key="2">
    <source>
        <dbReference type="EMBL" id="QOV87987.1"/>
    </source>
</evidence>
<organism evidence="2 3">
    <name type="scientific">Humisphaera borealis</name>
    <dbReference type="NCBI Taxonomy" id="2807512"/>
    <lineage>
        <taxon>Bacteria</taxon>
        <taxon>Pseudomonadati</taxon>
        <taxon>Planctomycetota</taxon>
        <taxon>Phycisphaerae</taxon>
        <taxon>Tepidisphaerales</taxon>
        <taxon>Tepidisphaeraceae</taxon>
        <taxon>Humisphaera</taxon>
    </lineage>
</organism>
<dbReference type="EMBL" id="CP063458">
    <property type="protein sequence ID" value="QOV87987.1"/>
    <property type="molecule type" value="Genomic_DNA"/>
</dbReference>
<gene>
    <name evidence="2" type="ORF">IPV69_17155</name>
</gene>
<proteinExistence type="predicted"/>
<dbReference type="Pfam" id="PF07099">
    <property type="entry name" value="DUF1361"/>
    <property type="match status" value="1"/>
</dbReference>
<dbReference type="InterPro" id="IPR009793">
    <property type="entry name" value="DUF1361"/>
</dbReference>
<sequence length="262" mass="29243">MNSRSGKTYPSMGDRIHSATGFPVLYWLAVIGCSGLSMSLLAARLAATRQVGHLSLVWDLFLAWLPVAPALGIYHLCRRPRINRLLLILLAGVWLLFFPNAPYLITEMIHLSPQYGPSPEILPAWLDKLLPAMAPQSSPEWFDFLLLSSIVVNGLLTAFTAMRLVERSIARRGGRLMSLALAGWIFLLASFGVALGRYARLNSWEVFTQPIETFEKIFQWMQVPRVGVFTLVFGALLAMFYIAAVHGGRREPDPQAGRGFER</sequence>
<keyword evidence="1" id="KW-0472">Membrane</keyword>
<feature type="transmembrane region" description="Helical" evidence="1">
    <location>
        <begin position="177"/>
        <end position="199"/>
    </location>
</feature>
<feature type="transmembrane region" description="Helical" evidence="1">
    <location>
        <begin position="226"/>
        <end position="245"/>
    </location>
</feature>
<feature type="transmembrane region" description="Helical" evidence="1">
    <location>
        <begin position="21"/>
        <end position="43"/>
    </location>
</feature>
<feature type="transmembrane region" description="Helical" evidence="1">
    <location>
        <begin position="144"/>
        <end position="165"/>
    </location>
</feature>
<evidence type="ECO:0000313" key="3">
    <source>
        <dbReference type="Proteomes" id="UP000593765"/>
    </source>
</evidence>
<dbReference type="RefSeq" id="WP_206290948.1">
    <property type="nucleotide sequence ID" value="NZ_CP063458.1"/>
</dbReference>
<accession>A0A7M2WR29</accession>
<evidence type="ECO:0000256" key="1">
    <source>
        <dbReference type="SAM" id="Phobius"/>
    </source>
</evidence>